<evidence type="ECO:0000313" key="2">
    <source>
        <dbReference type="EMBL" id="OJD15679.1"/>
    </source>
</evidence>
<dbReference type="CDD" id="cd00167">
    <property type="entry name" value="SANT"/>
    <property type="match status" value="1"/>
</dbReference>
<evidence type="ECO:0000313" key="3">
    <source>
        <dbReference type="Proteomes" id="UP000182235"/>
    </source>
</evidence>
<sequence length="122" mass="13277">MVNWNDAADRALLLNVIDPVAKPNWDRVAASMGNGFTAEACRQHFRKLKNEVFGDNSPATTSPSPSKAKRKTNGAHEANITSTKKPRGRKPTSKEPKAELTNSNTDTDDKNEISANNKADNA</sequence>
<dbReference type="InterPro" id="IPR001005">
    <property type="entry name" value="SANT/Myb"/>
</dbReference>
<protein>
    <recommendedName>
        <fullName evidence="4">Myb-like domain-containing protein</fullName>
    </recommendedName>
</protein>
<organism evidence="2 3">
    <name type="scientific">Emergomyces pasteurianus Ep9510</name>
    <dbReference type="NCBI Taxonomy" id="1447872"/>
    <lineage>
        <taxon>Eukaryota</taxon>
        <taxon>Fungi</taxon>
        <taxon>Dikarya</taxon>
        <taxon>Ascomycota</taxon>
        <taxon>Pezizomycotina</taxon>
        <taxon>Eurotiomycetes</taxon>
        <taxon>Eurotiomycetidae</taxon>
        <taxon>Onygenales</taxon>
        <taxon>Ajellomycetaceae</taxon>
        <taxon>Emergomyces</taxon>
    </lineage>
</organism>
<reference evidence="2 3" key="1">
    <citation type="submission" date="2015-07" db="EMBL/GenBank/DDBJ databases">
        <title>Emmonsia species relationships and genome sequence.</title>
        <authorList>
            <consortium name="The Broad Institute Genomics Platform"/>
            <person name="Cuomo C.A."/>
            <person name="Munoz J.F."/>
            <person name="Imamovic A."/>
            <person name="Priest M.E."/>
            <person name="Young S."/>
            <person name="Clay O.K."/>
            <person name="McEwen J.G."/>
        </authorList>
    </citation>
    <scope>NUCLEOTIDE SEQUENCE [LARGE SCALE GENOMIC DNA]</scope>
    <source>
        <strain evidence="2 3">UAMH 9510</strain>
    </source>
</reference>
<proteinExistence type="predicted"/>
<gene>
    <name evidence="2" type="ORF">AJ78_04097</name>
</gene>
<dbReference type="OrthoDB" id="4188672at2759"/>
<evidence type="ECO:0008006" key="4">
    <source>
        <dbReference type="Google" id="ProtNLM"/>
    </source>
</evidence>
<dbReference type="Proteomes" id="UP000182235">
    <property type="component" value="Unassembled WGS sequence"/>
</dbReference>
<feature type="compositionally biased region" description="Low complexity" evidence="1">
    <location>
        <begin position="57"/>
        <end position="66"/>
    </location>
</feature>
<evidence type="ECO:0000256" key="1">
    <source>
        <dbReference type="SAM" id="MobiDB-lite"/>
    </source>
</evidence>
<dbReference type="EMBL" id="LGRN01000143">
    <property type="protein sequence ID" value="OJD15679.1"/>
    <property type="molecule type" value="Genomic_DNA"/>
</dbReference>
<accession>A0A1J9QHQ8</accession>
<feature type="region of interest" description="Disordered" evidence="1">
    <location>
        <begin position="49"/>
        <end position="122"/>
    </location>
</feature>
<dbReference type="STRING" id="1447872.A0A1J9QHQ8"/>
<name>A0A1J9QHQ8_9EURO</name>
<feature type="compositionally biased region" description="Polar residues" evidence="1">
    <location>
        <begin position="113"/>
        <end position="122"/>
    </location>
</feature>
<dbReference type="AlphaFoldDB" id="A0A1J9QHQ8"/>
<keyword evidence="3" id="KW-1185">Reference proteome</keyword>
<comment type="caution">
    <text evidence="2">The sequence shown here is derived from an EMBL/GenBank/DDBJ whole genome shotgun (WGS) entry which is preliminary data.</text>
</comment>
<dbReference type="Gene3D" id="1.10.10.60">
    <property type="entry name" value="Homeodomain-like"/>
    <property type="match status" value="1"/>
</dbReference>